<name>A0ABY7KPV5_9ACTN</name>
<comment type="similarity">
    <text evidence="1">Belongs to the P-Pant transferase superfamily. Gsp/Sfp/HetI/AcpT family.</text>
</comment>
<accession>A0ABY7KPV5</accession>
<sequence>MGEADVPGVGAAAGPFPVGPLPPGGHAVCLGRLDEWARGASAGEPVVRARSSGSRLLLRHAVAAADGTPPHHVVLDQDGHGRPVLRAPAGLDVSISHTADVLVVGVARGRRIGVDVEARDRPLLAPGLAEKFCHPEELAELRELPPAERNALLVRLWTLKEAYTKALGVGLAHDFARLRPRPVIGGGWWLEPSAPGWRLRCDPVMDGFIVARALGPDGL</sequence>
<dbReference type="InterPro" id="IPR008278">
    <property type="entry name" value="4-PPantetheinyl_Trfase_dom"/>
</dbReference>
<dbReference type="PANTHER" id="PTHR12215">
    <property type="entry name" value="PHOSPHOPANTETHEINE TRANSFERASE"/>
    <property type="match status" value="1"/>
</dbReference>
<organism evidence="4 5">
    <name type="scientific">Streptomyces cinnabarinus</name>
    <dbReference type="NCBI Taxonomy" id="67287"/>
    <lineage>
        <taxon>Bacteria</taxon>
        <taxon>Bacillati</taxon>
        <taxon>Actinomycetota</taxon>
        <taxon>Actinomycetes</taxon>
        <taxon>Kitasatosporales</taxon>
        <taxon>Streptomycetaceae</taxon>
        <taxon>Streptomyces</taxon>
    </lineage>
</organism>
<gene>
    <name evidence="4" type="ORF">STRCI_007133</name>
</gene>
<dbReference type="InterPro" id="IPR050559">
    <property type="entry name" value="P-Pant_transferase_sf"/>
</dbReference>
<evidence type="ECO:0000256" key="2">
    <source>
        <dbReference type="ARBA" id="ARBA00022679"/>
    </source>
</evidence>
<dbReference type="Pfam" id="PF01648">
    <property type="entry name" value="ACPS"/>
    <property type="match status" value="1"/>
</dbReference>
<dbReference type="RefSeq" id="WP_269663105.1">
    <property type="nucleotide sequence ID" value="NZ_CP114413.1"/>
</dbReference>
<dbReference type="PANTHER" id="PTHR12215:SF10">
    <property type="entry name" value="L-AMINOADIPATE-SEMIALDEHYDE DEHYDROGENASE-PHOSPHOPANTETHEINYL TRANSFERASE"/>
    <property type="match status" value="1"/>
</dbReference>
<evidence type="ECO:0000259" key="3">
    <source>
        <dbReference type="Pfam" id="PF01648"/>
    </source>
</evidence>
<protein>
    <submittedName>
        <fullName evidence="4">4'-phosphopantetheinyl transferase superfamily protein</fullName>
    </submittedName>
</protein>
<dbReference type="Proteomes" id="UP001164439">
    <property type="component" value="Chromosome"/>
</dbReference>
<evidence type="ECO:0000256" key="1">
    <source>
        <dbReference type="ARBA" id="ARBA00010990"/>
    </source>
</evidence>
<keyword evidence="2 4" id="KW-0808">Transferase</keyword>
<feature type="domain" description="4'-phosphopantetheinyl transferase" evidence="3">
    <location>
        <begin position="111"/>
        <end position="179"/>
    </location>
</feature>
<dbReference type="EMBL" id="CP114413">
    <property type="protein sequence ID" value="WAZ25625.1"/>
    <property type="molecule type" value="Genomic_DNA"/>
</dbReference>
<evidence type="ECO:0000313" key="4">
    <source>
        <dbReference type="EMBL" id="WAZ25625.1"/>
    </source>
</evidence>
<reference evidence="4" key="1">
    <citation type="submission" date="2022-12" db="EMBL/GenBank/DDBJ databases">
        <authorList>
            <person name="Ruckert C."/>
            <person name="Busche T."/>
            <person name="Kalinowski J."/>
            <person name="Wittmann C."/>
        </authorList>
    </citation>
    <scope>NUCLEOTIDE SEQUENCE</scope>
    <source>
        <strain evidence="4">DSM 40467</strain>
    </source>
</reference>
<proteinExistence type="inferred from homology"/>
<dbReference type="GO" id="GO:0016740">
    <property type="term" value="F:transferase activity"/>
    <property type="evidence" value="ECO:0007669"/>
    <property type="project" value="UniProtKB-KW"/>
</dbReference>
<dbReference type="SUPFAM" id="SSF56214">
    <property type="entry name" value="4'-phosphopantetheinyl transferase"/>
    <property type="match status" value="2"/>
</dbReference>
<evidence type="ECO:0000313" key="5">
    <source>
        <dbReference type="Proteomes" id="UP001164439"/>
    </source>
</evidence>
<dbReference type="Gene3D" id="3.90.470.20">
    <property type="entry name" value="4'-phosphopantetheinyl transferase domain"/>
    <property type="match status" value="1"/>
</dbReference>
<keyword evidence="5" id="KW-1185">Reference proteome</keyword>
<dbReference type="InterPro" id="IPR037143">
    <property type="entry name" value="4-PPantetheinyl_Trfase_dom_sf"/>
</dbReference>